<sequence>MGNFEGKMKWHKFLAYFMLWLSAILNFGSYAMLKSGAQYGNVKDDVYDMFPSMKTADGTYAVLCLVMAVIAIIAAVSLIKFKKLGPIGVIALYAVNAISAMYYLSAVTKATEKVSSLVDLSPLKSQYTTTIIIGIIMVALNFVYFSKRKDLYN</sequence>
<dbReference type="RefSeq" id="WP_078766692.1">
    <property type="nucleotide sequence ID" value="NZ_FUXZ01000011.1"/>
</dbReference>
<accession>A0A1T4VWV6</accession>
<reference evidence="2 3" key="1">
    <citation type="submission" date="2017-02" db="EMBL/GenBank/DDBJ databases">
        <authorList>
            <person name="Peterson S.W."/>
        </authorList>
    </citation>
    <scope>NUCLEOTIDE SEQUENCE [LARGE SCALE GENOMIC DNA]</scope>
    <source>
        <strain evidence="2 3">ATCC 35992</strain>
    </source>
</reference>
<evidence type="ECO:0000256" key="1">
    <source>
        <dbReference type="SAM" id="Phobius"/>
    </source>
</evidence>
<dbReference type="AlphaFoldDB" id="A0A1T4VWV6"/>
<organism evidence="2 3">
    <name type="scientific">Eubacterium uniforme</name>
    <dbReference type="NCBI Taxonomy" id="39495"/>
    <lineage>
        <taxon>Bacteria</taxon>
        <taxon>Bacillati</taxon>
        <taxon>Bacillota</taxon>
        <taxon>Clostridia</taxon>
        <taxon>Eubacteriales</taxon>
        <taxon>Eubacteriaceae</taxon>
        <taxon>Eubacterium</taxon>
    </lineage>
</organism>
<name>A0A1T4VWV6_9FIRM</name>
<feature type="transmembrane region" description="Helical" evidence="1">
    <location>
        <begin position="13"/>
        <end position="33"/>
    </location>
</feature>
<feature type="transmembrane region" description="Helical" evidence="1">
    <location>
        <begin position="58"/>
        <end position="79"/>
    </location>
</feature>
<dbReference type="STRING" id="39495.SAMN02745111_01843"/>
<proteinExistence type="predicted"/>
<evidence type="ECO:0000313" key="2">
    <source>
        <dbReference type="EMBL" id="SKA69417.1"/>
    </source>
</evidence>
<keyword evidence="1" id="KW-0472">Membrane</keyword>
<protein>
    <submittedName>
        <fullName evidence="2">Uncharacterized protein</fullName>
    </submittedName>
</protein>
<keyword evidence="1" id="KW-1133">Transmembrane helix</keyword>
<dbReference type="OrthoDB" id="2004988at2"/>
<feature type="transmembrane region" description="Helical" evidence="1">
    <location>
        <begin position="86"/>
        <end position="105"/>
    </location>
</feature>
<evidence type="ECO:0000313" key="3">
    <source>
        <dbReference type="Proteomes" id="UP000190814"/>
    </source>
</evidence>
<keyword evidence="3" id="KW-1185">Reference proteome</keyword>
<dbReference type="EMBL" id="FUXZ01000011">
    <property type="protein sequence ID" value="SKA69417.1"/>
    <property type="molecule type" value="Genomic_DNA"/>
</dbReference>
<feature type="transmembrane region" description="Helical" evidence="1">
    <location>
        <begin position="125"/>
        <end position="145"/>
    </location>
</feature>
<dbReference type="Proteomes" id="UP000190814">
    <property type="component" value="Unassembled WGS sequence"/>
</dbReference>
<gene>
    <name evidence="2" type="ORF">SAMN02745111_01843</name>
</gene>
<keyword evidence="1" id="KW-0812">Transmembrane</keyword>